<organism evidence="2 3">
    <name type="scientific">Tenebrio molitor</name>
    <name type="common">Yellow mealworm beetle</name>
    <dbReference type="NCBI Taxonomy" id="7067"/>
    <lineage>
        <taxon>Eukaryota</taxon>
        <taxon>Metazoa</taxon>
        <taxon>Ecdysozoa</taxon>
        <taxon>Arthropoda</taxon>
        <taxon>Hexapoda</taxon>
        <taxon>Insecta</taxon>
        <taxon>Pterygota</taxon>
        <taxon>Neoptera</taxon>
        <taxon>Endopterygota</taxon>
        <taxon>Coleoptera</taxon>
        <taxon>Polyphaga</taxon>
        <taxon>Cucujiformia</taxon>
        <taxon>Tenebrionidae</taxon>
        <taxon>Tenebrio</taxon>
    </lineage>
</organism>
<keyword evidence="3" id="KW-1185">Reference proteome</keyword>
<dbReference type="EMBL" id="JABDTM020027891">
    <property type="protein sequence ID" value="KAH0809821.1"/>
    <property type="molecule type" value="Genomic_DNA"/>
</dbReference>
<name>A0A8J6H8T4_TENMO</name>
<reference evidence="2" key="1">
    <citation type="journal article" date="2020" name="J Insects Food Feed">
        <title>The yellow mealworm (Tenebrio molitor) genome: a resource for the emerging insects as food and feed industry.</title>
        <authorList>
            <person name="Eriksson T."/>
            <person name="Andere A."/>
            <person name="Kelstrup H."/>
            <person name="Emery V."/>
            <person name="Picard C."/>
        </authorList>
    </citation>
    <scope>NUCLEOTIDE SEQUENCE</scope>
    <source>
        <strain evidence="2">Stoneville</strain>
        <tissue evidence="2">Whole head</tissue>
    </source>
</reference>
<dbReference type="Proteomes" id="UP000719412">
    <property type="component" value="Unassembled WGS sequence"/>
</dbReference>
<feature type="region of interest" description="Disordered" evidence="1">
    <location>
        <begin position="206"/>
        <end position="225"/>
    </location>
</feature>
<evidence type="ECO:0000256" key="1">
    <source>
        <dbReference type="SAM" id="MobiDB-lite"/>
    </source>
</evidence>
<comment type="caution">
    <text evidence="2">The sequence shown here is derived from an EMBL/GenBank/DDBJ whole genome shotgun (WGS) entry which is preliminary data.</text>
</comment>
<protein>
    <submittedName>
        <fullName evidence="2">Uncharacterized protein</fullName>
    </submittedName>
</protein>
<evidence type="ECO:0000313" key="3">
    <source>
        <dbReference type="Proteomes" id="UP000719412"/>
    </source>
</evidence>
<accession>A0A8J6H8T4</accession>
<gene>
    <name evidence="2" type="ORF">GEV33_012972</name>
</gene>
<dbReference type="AlphaFoldDB" id="A0A8J6H8T4"/>
<sequence length="299" mass="33039">MNGREECRILAECWREKKKNIEKEGEILPEERRTGERGRWRGDGGGGGVGDLTDALKSCFVADLGEHLEQLPAGGLGSGDFAQIENRLFRRECIQIRGRDFCGAARVDAEGRLEGAPRLSTVKIPIINYRAPPKNLHPHCERMQIATSVLISSIINERLSVVEESRTCGGGLRPSDSAVFAFCVPASDNASDYRRISVRVSRVQEKGLSQQSTTRERDKGGTVCRQGRNHTKTWCGRRAQAGQQGWPIACPPGHRDAMSYCRPANHCLSLLMSPGDVIYRPTSDRKGRITIATKGRRGN</sequence>
<proteinExistence type="predicted"/>
<evidence type="ECO:0000313" key="2">
    <source>
        <dbReference type="EMBL" id="KAH0809821.1"/>
    </source>
</evidence>
<reference evidence="2" key="2">
    <citation type="submission" date="2021-08" db="EMBL/GenBank/DDBJ databases">
        <authorList>
            <person name="Eriksson T."/>
        </authorList>
    </citation>
    <scope>NUCLEOTIDE SEQUENCE</scope>
    <source>
        <strain evidence="2">Stoneville</strain>
        <tissue evidence="2">Whole head</tissue>
    </source>
</reference>